<keyword evidence="1" id="KW-0732">Signal</keyword>
<dbReference type="InterPro" id="IPR011044">
    <property type="entry name" value="Quino_amine_DH_bsu"/>
</dbReference>
<dbReference type="EMBL" id="JACQXR010000080">
    <property type="protein sequence ID" value="MBI4726783.1"/>
    <property type="molecule type" value="Genomic_DNA"/>
</dbReference>
<reference evidence="2" key="1">
    <citation type="submission" date="2020-07" db="EMBL/GenBank/DDBJ databases">
        <title>Huge and variable diversity of episymbiotic CPR bacteria and DPANN archaea in groundwater ecosystems.</title>
        <authorList>
            <person name="He C.Y."/>
            <person name="Keren R."/>
            <person name="Whittaker M."/>
            <person name="Farag I.F."/>
            <person name="Doudna J."/>
            <person name="Cate J.H.D."/>
            <person name="Banfield J.F."/>
        </authorList>
    </citation>
    <scope>NUCLEOTIDE SEQUENCE</scope>
    <source>
        <strain evidence="2">NC_groundwater_1520_Pr4_B-0.1um_53_5</strain>
    </source>
</reference>
<feature type="signal peptide" evidence="1">
    <location>
        <begin position="1"/>
        <end position="21"/>
    </location>
</feature>
<feature type="chain" id="PRO_5037955935" evidence="1">
    <location>
        <begin position="22"/>
        <end position="86"/>
    </location>
</feature>
<evidence type="ECO:0000313" key="2">
    <source>
        <dbReference type="EMBL" id="MBI4726783.1"/>
    </source>
</evidence>
<comment type="caution">
    <text evidence="2">The sequence shown here is derived from an EMBL/GenBank/DDBJ whole genome shotgun (WGS) entry which is preliminary data.</text>
</comment>
<organism evidence="2 3">
    <name type="scientific">candidate division TA06 bacterium</name>
    <dbReference type="NCBI Taxonomy" id="2250710"/>
    <lineage>
        <taxon>Bacteria</taxon>
        <taxon>Bacteria division TA06</taxon>
    </lineage>
</organism>
<evidence type="ECO:0000313" key="3">
    <source>
        <dbReference type="Proteomes" id="UP000736328"/>
    </source>
</evidence>
<name>A0A933MK99_UNCT6</name>
<sequence>MSKKPLVLTIALLGLCGIVQAQDSSNVRTVGYYDTPGYARGVAVSGSYAYVADGDSGLRIIDISDPSSPTEIGYYRSWIQRYAIRC</sequence>
<dbReference type="InterPro" id="IPR013211">
    <property type="entry name" value="LVIVD"/>
</dbReference>
<dbReference type="Proteomes" id="UP000736328">
    <property type="component" value="Unassembled WGS sequence"/>
</dbReference>
<dbReference type="SUPFAM" id="SSF50969">
    <property type="entry name" value="YVTN repeat-like/Quinoprotein amine dehydrogenase"/>
    <property type="match status" value="1"/>
</dbReference>
<evidence type="ECO:0000256" key="1">
    <source>
        <dbReference type="SAM" id="SignalP"/>
    </source>
</evidence>
<protein>
    <submittedName>
        <fullName evidence="2">Uncharacterized protein</fullName>
    </submittedName>
</protein>
<gene>
    <name evidence="2" type="ORF">HY768_06115</name>
</gene>
<dbReference type="AlphaFoldDB" id="A0A933MK99"/>
<proteinExistence type="predicted"/>
<accession>A0A933MK99</accession>
<dbReference type="Pfam" id="PF08309">
    <property type="entry name" value="LVIVD"/>
    <property type="match status" value="1"/>
</dbReference>